<evidence type="ECO:0000259" key="2">
    <source>
        <dbReference type="Pfam" id="PF23314"/>
    </source>
</evidence>
<feature type="compositionally biased region" description="Basic and acidic residues" evidence="1">
    <location>
        <begin position="30"/>
        <end position="43"/>
    </location>
</feature>
<evidence type="ECO:0000259" key="3">
    <source>
        <dbReference type="Pfam" id="PF24630"/>
    </source>
</evidence>
<dbReference type="InterPro" id="IPR046432">
    <property type="entry name" value="TASOR"/>
</dbReference>
<gene>
    <name evidence="4" type="ORF">COCON_G00228320</name>
</gene>
<feature type="region of interest" description="Disordered" evidence="1">
    <location>
        <begin position="1"/>
        <end position="43"/>
    </location>
</feature>
<proteinExistence type="predicted"/>
<accession>A0A9Q1HMU5</accession>
<dbReference type="OrthoDB" id="5960959at2759"/>
<feature type="compositionally biased region" description="Polar residues" evidence="1">
    <location>
        <begin position="230"/>
        <end position="241"/>
    </location>
</feature>
<dbReference type="PANTHER" id="PTHR16207">
    <property type="entry name" value="SET DOMAIN-CONTAINING PROTEIN"/>
    <property type="match status" value="1"/>
</dbReference>
<dbReference type="Pfam" id="PF23314">
    <property type="entry name" value="TASOR_alpha-beta"/>
    <property type="match status" value="1"/>
</dbReference>
<feature type="region of interest" description="Disordered" evidence="1">
    <location>
        <begin position="1140"/>
        <end position="1173"/>
    </location>
</feature>
<dbReference type="GO" id="GO:0005654">
    <property type="term" value="C:nucleoplasm"/>
    <property type="evidence" value="ECO:0007669"/>
    <property type="project" value="TreeGrafter"/>
</dbReference>
<feature type="compositionally biased region" description="Low complexity" evidence="1">
    <location>
        <begin position="556"/>
        <end position="568"/>
    </location>
</feature>
<name>A0A9Q1HMU5_CONCO</name>
<feature type="compositionally biased region" description="Low complexity" evidence="1">
    <location>
        <begin position="271"/>
        <end position="289"/>
    </location>
</feature>
<evidence type="ECO:0000256" key="1">
    <source>
        <dbReference type="SAM" id="MobiDB-lite"/>
    </source>
</evidence>
<feature type="domain" description="TASOR alpha/beta" evidence="2">
    <location>
        <begin position="1189"/>
        <end position="1283"/>
    </location>
</feature>
<feature type="compositionally biased region" description="Basic residues" evidence="1">
    <location>
        <begin position="767"/>
        <end position="777"/>
    </location>
</feature>
<comment type="caution">
    <text evidence="4">The sequence shown here is derived from an EMBL/GenBank/DDBJ whole genome shotgun (WGS) entry which is preliminary data.</text>
</comment>
<feature type="compositionally biased region" description="Basic and acidic residues" evidence="1">
    <location>
        <begin position="153"/>
        <end position="163"/>
    </location>
</feature>
<feature type="compositionally biased region" description="Polar residues" evidence="1">
    <location>
        <begin position="636"/>
        <end position="646"/>
    </location>
</feature>
<feature type="compositionally biased region" description="Low complexity" evidence="1">
    <location>
        <begin position="695"/>
        <end position="763"/>
    </location>
</feature>
<protein>
    <submittedName>
        <fullName evidence="4">Uncharacterized protein</fullName>
    </submittedName>
</protein>
<dbReference type="EMBL" id="JAFJMO010000019">
    <property type="protein sequence ID" value="KAJ8249616.1"/>
    <property type="molecule type" value="Genomic_DNA"/>
</dbReference>
<feature type="compositionally biased region" description="Low complexity" evidence="1">
    <location>
        <begin position="647"/>
        <end position="662"/>
    </location>
</feature>
<feature type="compositionally biased region" description="Basic and acidic residues" evidence="1">
    <location>
        <begin position="7"/>
        <end position="21"/>
    </location>
</feature>
<dbReference type="Proteomes" id="UP001152803">
    <property type="component" value="Unassembled WGS sequence"/>
</dbReference>
<evidence type="ECO:0000313" key="4">
    <source>
        <dbReference type="EMBL" id="KAJ8249616.1"/>
    </source>
</evidence>
<feature type="region of interest" description="Disordered" evidence="1">
    <location>
        <begin position="230"/>
        <end position="820"/>
    </location>
</feature>
<feature type="domain" description="TASOR PIN" evidence="3">
    <location>
        <begin position="1287"/>
        <end position="1421"/>
    </location>
</feature>
<feature type="region of interest" description="Disordered" evidence="1">
    <location>
        <begin position="840"/>
        <end position="869"/>
    </location>
</feature>
<dbReference type="InterPro" id="IPR056242">
    <property type="entry name" value="PIN_TASOR"/>
</dbReference>
<organism evidence="4 5">
    <name type="scientific">Conger conger</name>
    <name type="common">Conger eel</name>
    <name type="synonym">Muraena conger</name>
    <dbReference type="NCBI Taxonomy" id="82655"/>
    <lineage>
        <taxon>Eukaryota</taxon>
        <taxon>Metazoa</taxon>
        <taxon>Chordata</taxon>
        <taxon>Craniata</taxon>
        <taxon>Vertebrata</taxon>
        <taxon>Euteleostomi</taxon>
        <taxon>Actinopterygii</taxon>
        <taxon>Neopterygii</taxon>
        <taxon>Teleostei</taxon>
        <taxon>Anguilliformes</taxon>
        <taxon>Congridae</taxon>
        <taxon>Conger</taxon>
    </lineage>
</organism>
<feature type="compositionally biased region" description="Basic and acidic residues" evidence="1">
    <location>
        <begin position="626"/>
        <end position="635"/>
    </location>
</feature>
<dbReference type="PANTHER" id="PTHR16207:SF10">
    <property type="entry name" value="PROTEIN TASOR 2"/>
    <property type="match status" value="1"/>
</dbReference>
<feature type="region of interest" description="Disordered" evidence="1">
    <location>
        <begin position="133"/>
        <end position="176"/>
    </location>
</feature>
<feature type="compositionally biased region" description="Polar residues" evidence="1">
    <location>
        <begin position="778"/>
        <end position="789"/>
    </location>
</feature>
<sequence length="1429" mass="154271">MDYGNDFSKEDASTEVHDGCKENASTAVHDGNDFSKEDASTEVHDGCKENAFTAVHDGNDFSQDDAPTAVHDVIDFSKRKLSTAVNDGTDFRQQEASTAVHDGIDFSRQVVSTAVYDENGFSKQEVFTAVRDGNGSSEQEASTAVHDGNYISKGKEHTAHGSKEGPFTPVHDGNDLDEEFKADLDENVTKGEEHKADLNDIIDGSDSSGEEMAAAVFVGRRDSVTEMQMEFSNGDESSNVSDLEESVSKIRSPTPIHDELPSELNLYLSGSQSGTPASDGSSSNSGSRSVTPTQDELPCDPESYGYSSCSPTTEGLLGSGVDPLGSNGNDESSAYLPQCGAEPCPGGTLVCTQGPPSPLGAPFSRDSPASHPGSEDSPEPQPLSEDEYSFTSSASSEEVSHCTDSQSVLADVFRPHSHTADEERMTLSEGNCLPQELSSPDSLHRNSKASSQSEPTEDGQSPKHGDLSSSSLVSEANPQYGAVLPLKDDSLISQSEPAGSSDKAANADGDYGRDPKMASDTVSPPSPCSGVVSAERFSSCPAIGGTSSEVPKPIEDSQQSSDRSPSKSNDGNAVDLLDGSLEGIPTSNQTNHHLSKEHSELCPSVTGSQSTLNADCLHHPQQPFSDGKDVRHESLADSNPVSLSECRTSSPGPGSNSSTSRSAPDSVYRERDPTRTSVSAGDLQDVDRNSERCISPVSAPGSPVSAPGSPVSAPGSPVSAPGSPVSAPGSPVSAPGSPVSAPGSPVSAPGSPVSAPGSPAPAACRPHMPRKRLRKSVRASTSQERQGGSDTRLAMEGGSMRSPARMKDSSDRHAAAADWSKSFAQEVDIGRCTMLGDRESVSSGSFSDAVGGKDAVRSPVGEYSSDEQEIDEAFDHSKAAPFNLCSDESEGIRWSWASCSGLHKGTDAAERDPFLERRGGIKREPRTCVEDEGNEGPAVRPSIISVLDYRGNRRTYENYPITKMVSSNPTAPAPDSRKRRCHLQSVLQEWKRQHQAQADLTQSSLDMQYLIFSEKMNQILKKNQLNARSSDSTRYPWRKRSSSDVDCSPCGGPVTLQVSQDHISVKPISHWRMKREKHERVGPRDAEFGAGYYPLDCATPQRLRRLSRSAGFAEPSSVVSNIAGECSRSYRAMMNNVCSGRKARHQPDRPQSRRAVTSHTDSSRKHMKADRGSGQCSDVKAAVRLSWKGKFRFHILVTSSDAFFVQTKALLEAEGHVSVEPDQFDLKGQNSASPLLIILRNEDIADYISTIPRLVELKKTPGVRFAGVDQPDDVLNHTHQELFREGGFTVCDADALGSFTYDYVKRLVGFLEVLRDRSRWKWFLHYRDSRELRESARRSSEARRLQQLVDRCQEAGLVEVLPYHECDAISRDRPDYLSCLLRLQVQHAAMRFPVFITDTPEDLFEKCGILAMNLDTFSRSSPTDTFTLL</sequence>
<dbReference type="Pfam" id="PF24630">
    <property type="entry name" value="PIN_TASOR"/>
    <property type="match status" value="1"/>
</dbReference>
<dbReference type="GO" id="GO:0045814">
    <property type="term" value="P:negative regulation of gene expression, epigenetic"/>
    <property type="evidence" value="ECO:0007669"/>
    <property type="project" value="InterPro"/>
</dbReference>
<dbReference type="InterPro" id="IPR056243">
    <property type="entry name" value="TASOR_ab_dom"/>
</dbReference>
<keyword evidence="5" id="KW-1185">Reference proteome</keyword>
<evidence type="ECO:0000313" key="5">
    <source>
        <dbReference type="Proteomes" id="UP001152803"/>
    </source>
</evidence>
<feature type="compositionally biased region" description="Polar residues" evidence="1">
    <location>
        <begin position="467"/>
        <end position="477"/>
    </location>
</feature>
<reference evidence="4" key="1">
    <citation type="journal article" date="2023" name="Science">
        <title>Genome structures resolve the early diversification of teleost fishes.</title>
        <authorList>
            <person name="Parey E."/>
            <person name="Louis A."/>
            <person name="Montfort J."/>
            <person name="Bouchez O."/>
            <person name="Roques C."/>
            <person name="Iampietro C."/>
            <person name="Lluch J."/>
            <person name="Castinel A."/>
            <person name="Donnadieu C."/>
            <person name="Desvignes T."/>
            <person name="Floi Bucao C."/>
            <person name="Jouanno E."/>
            <person name="Wen M."/>
            <person name="Mejri S."/>
            <person name="Dirks R."/>
            <person name="Jansen H."/>
            <person name="Henkel C."/>
            <person name="Chen W.J."/>
            <person name="Zahm M."/>
            <person name="Cabau C."/>
            <person name="Klopp C."/>
            <person name="Thompson A.W."/>
            <person name="Robinson-Rechavi M."/>
            <person name="Braasch I."/>
            <person name="Lecointre G."/>
            <person name="Bobe J."/>
            <person name="Postlethwait J.H."/>
            <person name="Berthelot C."/>
            <person name="Roest Crollius H."/>
            <person name="Guiguen Y."/>
        </authorList>
    </citation>
    <scope>NUCLEOTIDE SEQUENCE</scope>
    <source>
        <strain evidence="4">Concon-B</strain>
    </source>
</reference>
<feature type="compositionally biased region" description="Basic and acidic residues" evidence="1">
    <location>
        <begin position="805"/>
        <end position="815"/>
    </location>
</feature>